<feature type="region of interest" description="Disordered" evidence="1">
    <location>
        <begin position="810"/>
        <end position="837"/>
    </location>
</feature>
<feature type="compositionally biased region" description="Basic residues" evidence="1">
    <location>
        <begin position="812"/>
        <end position="829"/>
    </location>
</feature>
<gene>
    <name evidence="2" type="ORF">FCC1311_082542</name>
</gene>
<evidence type="ECO:0000313" key="3">
    <source>
        <dbReference type="Proteomes" id="UP000241890"/>
    </source>
</evidence>
<dbReference type="InterPro" id="IPR051941">
    <property type="entry name" value="BG_Antigen-Binding_Lectin"/>
</dbReference>
<accession>A0A2R5GNZ9</accession>
<dbReference type="Proteomes" id="UP000241890">
    <property type="component" value="Unassembled WGS sequence"/>
</dbReference>
<reference evidence="2 3" key="1">
    <citation type="submission" date="2017-12" db="EMBL/GenBank/DDBJ databases">
        <title>Sequencing, de novo assembly and annotation of complete genome of a new Thraustochytrid species, strain FCC1311.</title>
        <authorList>
            <person name="Sedici K."/>
            <person name="Godart F."/>
            <person name="Aiese Cigliano R."/>
            <person name="Sanseverino W."/>
            <person name="Barakat M."/>
            <person name="Ortet P."/>
            <person name="Marechal E."/>
            <person name="Cagnac O."/>
            <person name="Amato A."/>
        </authorList>
    </citation>
    <scope>NUCLEOTIDE SEQUENCE [LARGE SCALE GENOMIC DNA]</scope>
</reference>
<comment type="caution">
    <text evidence="2">The sequence shown here is derived from an EMBL/GenBank/DDBJ whole genome shotgun (WGS) entry which is preliminary data.</text>
</comment>
<feature type="region of interest" description="Disordered" evidence="1">
    <location>
        <begin position="1067"/>
        <end position="1122"/>
    </location>
</feature>
<name>A0A2R5GNZ9_9STRA</name>
<dbReference type="EMBL" id="BEYU01000111">
    <property type="protein sequence ID" value="GBG32029.1"/>
    <property type="molecule type" value="Genomic_DNA"/>
</dbReference>
<evidence type="ECO:0000313" key="2">
    <source>
        <dbReference type="EMBL" id="GBG32029.1"/>
    </source>
</evidence>
<dbReference type="Gene3D" id="2.60.120.260">
    <property type="entry name" value="Galactose-binding domain-like"/>
    <property type="match status" value="1"/>
</dbReference>
<organism evidence="2 3">
    <name type="scientific">Hondaea fermentalgiana</name>
    <dbReference type="NCBI Taxonomy" id="2315210"/>
    <lineage>
        <taxon>Eukaryota</taxon>
        <taxon>Sar</taxon>
        <taxon>Stramenopiles</taxon>
        <taxon>Bigyra</taxon>
        <taxon>Labyrinthulomycetes</taxon>
        <taxon>Thraustochytrida</taxon>
        <taxon>Thraustochytriidae</taxon>
        <taxon>Hondaea</taxon>
    </lineage>
</organism>
<dbReference type="PANTHER" id="PTHR45713">
    <property type="entry name" value="FTP DOMAIN-CONTAINING PROTEIN"/>
    <property type="match status" value="1"/>
</dbReference>
<dbReference type="PANTHER" id="PTHR45713:SF6">
    <property type="entry name" value="F5_8 TYPE C DOMAIN-CONTAINING PROTEIN"/>
    <property type="match status" value="1"/>
</dbReference>
<dbReference type="InterPro" id="IPR008979">
    <property type="entry name" value="Galactose-bd-like_sf"/>
</dbReference>
<dbReference type="OrthoDB" id="69888at2759"/>
<keyword evidence="3" id="KW-1185">Reference proteome</keyword>
<evidence type="ECO:0008006" key="4">
    <source>
        <dbReference type="Google" id="ProtNLM"/>
    </source>
</evidence>
<evidence type="ECO:0000256" key="1">
    <source>
        <dbReference type="SAM" id="MobiDB-lite"/>
    </source>
</evidence>
<sequence length="1301" mass="145796">MLDDVEGNVALVSAVQATRTRVLCEVTPRIPWPRTEHVDFEELVRRRRKRGDAFREPDALPGRPADVRALITHTATIRSKIHETLLHIAAATTRYENVLDSLGDAEIDLVALFEEYIALVMLVAERQDAEIQDHEPDPLLQNFATSWSGILSVEQIPVNSLRTEITCAFLAAATVQAFFARFGADRILNKMNAEFVGQDELGEALLEAAKSLRKAAGIANCAATWALRHNIVIVGGIGASVQDACREMADGFLISAQTLCAASFACCKGKLRDFKMAALMCETSTQALLRLRQARKRQHARRRFPRDAAAVMLGFFYLFQAEAAVLENRRGPWAIYTWLCALCFRYATEKHSAWLHLQPLVKSTAQVQGMKRNLPADADSWKHALHAQCLGATPADASTDVLMHNVPIAQTVGLLVEAMPFQIDLKAAQDAVTTQMQHLLGTMAQSNIAQGESQTRNRPSSPLRHDLSVTPWKYGIERLGPSSYMRYDAFTGVTERIYPGESRWRPRQTPETEAMTRARTHAPCGVCEREFPVESLAPSATKRGVTKLRSLWGALQKDAKVRALALVHTTVKVCVFCEQFFTVPFELLHAPQKVEKTVLRPTETQQDRDIETMILDSIQTMTEESFKQLSETERKGILSGGAALSKLAEAEGAVNLALNRFATQSSTRTSNDQASALNAVDDNLFGNPACTEKESQPWWQVDLRNLAHIYAVRTWTMEQRVRARIVHVMIARTPFAKEMTLAQAIEHSQAHHKFSYMSRVLEWCPQADDAGAGEIRGRYVRIQLEAVDERLEVVQCQVLGRPVLNRLAQTRRSSKIRKSSRSVKRKASAKAKTLATSPRQRAALQMRTFRFRVHKHNRLSDPQFIRVCPLIGKAQDPSETARDTKERGASVEALLQACKTGYENEAVFETFVTELESVVQAKLYSHLSSLDSLQDVRGMALRSRHRASIGTADSAKLANWQFEQLRACFIQTLVPGARGDLRAPAARIDSDRVADMFKIGRPGHAFVEKCSLLASASAAGKLSSATALLSRIDFVHAHGLDWCGFLLFTLCMDQLLEAQRSAVRTAEAETENSEEVPMRDENVVASSRRSRPATEAARTLDGISPPEVSSTPISAHSPGIGADLESKKTRHRLPTRLVPLALRESDCAMCGHDFIVDNLSATITITQAREKLTIWRAATRLDRYGLTEEHVTYLARRLAQPRAMQLCRSFCRSVGIPLLKAQTRVSKWTRLDRVSKIASVAVLRLQWWWRRVRLRWARLPRPPRPKSCEKRMELILLEMEHVLSVQQRDERKRVQRAWRTL</sequence>
<protein>
    <recommendedName>
        <fullName evidence="4">F5/8 type C domain-containing protein</fullName>
    </recommendedName>
</protein>
<proteinExistence type="predicted"/>
<dbReference type="InParanoid" id="A0A2R5GNZ9"/>
<dbReference type="SUPFAM" id="SSF49785">
    <property type="entry name" value="Galactose-binding domain-like"/>
    <property type="match status" value="1"/>
</dbReference>